<feature type="transmembrane region" description="Helical" evidence="1">
    <location>
        <begin position="47"/>
        <end position="66"/>
    </location>
</feature>
<keyword evidence="4" id="KW-1185">Reference proteome</keyword>
<feature type="transmembrane region" description="Helical" evidence="1">
    <location>
        <begin position="334"/>
        <end position="356"/>
    </location>
</feature>
<feature type="transmembrane region" description="Helical" evidence="1">
    <location>
        <begin position="119"/>
        <end position="136"/>
    </location>
</feature>
<feature type="transmembrane region" description="Helical" evidence="1">
    <location>
        <begin position="16"/>
        <end position="35"/>
    </location>
</feature>
<protein>
    <recommendedName>
        <fullName evidence="2">DUF4220 domain-containing protein</fullName>
    </recommendedName>
</protein>
<evidence type="ECO:0000313" key="4">
    <source>
        <dbReference type="Proteomes" id="UP001367508"/>
    </source>
</evidence>
<dbReference type="AlphaFoldDB" id="A0AAN9PPP2"/>
<dbReference type="Pfam" id="PF04578">
    <property type="entry name" value="DUF594"/>
    <property type="match status" value="1"/>
</dbReference>
<keyword evidence="1" id="KW-1133">Transmembrane helix</keyword>
<feature type="transmembrane region" description="Helical" evidence="1">
    <location>
        <begin position="86"/>
        <end position="107"/>
    </location>
</feature>
<evidence type="ECO:0000256" key="1">
    <source>
        <dbReference type="SAM" id="Phobius"/>
    </source>
</evidence>
<dbReference type="InterPro" id="IPR007658">
    <property type="entry name" value="DUF594"/>
</dbReference>
<name>A0AAN9PPP2_CANGL</name>
<evidence type="ECO:0000313" key="3">
    <source>
        <dbReference type="EMBL" id="KAK7305133.1"/>
    </source>
</evidence>
<feature type="domain" description="DUF4220" evidence="2">
    <location>
        <begin position="52"/>
        <end position="416"/>
    </location>
</feature>
<dbReference type="InterPro" id="IPR025315">
    <property type="entry name" value="DUF4220"/>
</dbReference>
<dbReference type="Proteomes" id="UP001367508">
    <property type="component" value="Unassembled WGS sequence"/>
</dbReference>
<evidence type="ECO:0000259" key="2">
    <source>
        <dbReference type="Pfam" id="PF13968"/>
    </source>
</evidence>
<accession>A0AAN9PPP2</accession>
<dbReference type="Pfam" id="PF13968">
    <property type="entry name" value="DUF4220"/>
    <property type="match status" value="1"/>
</dbReference>
<proteinExistence type="predicted"/>
<organism evidence="3 4">
    <name type="scientific">Canavalia gladiata</name>
    <name type="common">Sword bean</name>
    <name type="synonym">Dolichos gladiatus</name>
    <dbReference type="NCBI Taxonomy" id="3824"/>
    <lineage>
        <taxon>Eukaryota</taxon>
        <taxon>Viridiplantae</taxon>
        <taxon>Streptophyta</taxon>
        <taxon>Embryophyta</taxon>
        <taxon>Tracheophyta</taxon>
        <taxon>Spermatophyta</taxon>
        <taxon>Magnoliopsida</taxon>
        <taxon>eudicotyledons</taxon>
        <taxon>Gunneridae</taxon>
        <taxon>Pentapetalae</taxon>
        <taxon>rosids</taxon>
        <taxon>fabids</taxon>
        <taxon>Fabales</taxon>
        <taxon>Fabaceae</taxon>
        <taxon>Papilionoideae</taxon>
        <taxon>50 kb inversion clade</taxon>
        <taxon>NPAAA clade</taxon>
        <taxon>indigoferoid/millettioid clade</taxon>
        <taxon>Phaseoleae</taxon>
        <taxon>Canavalia</taxon>
    </lineage>
</organism>
<feature type="transmembrane region" description="Helical" evidence="1">
    <location>
        <begin position="142"/>
        <end position="158"/>
    </location>
</feature>
<reference evidence="3 4" key="1">
    <citation type="submission" date="2024-01" db="EMBL/GenBank/DDBJ databases">
        <title>The genomes of 5 underutilized Papilionoideae crops provide insights into root nodulation and disease resistanc.</title>
        <authorList>
            <person name="Jiang F."/>
        </authorList>
    </citation>
    <scope>NUCLEOTIDE SEQUENCE [LARGE SCALE GENOMIC DNA]</scope>
    <source>
        <strain evidence="3">LVBAO_FW01</strain>
        <tissue evidence="3">Leaves</tissue>
    </source>
</reference>
<dbReference type="EMBL" id="JAYMYQ010000011">
    <property type="protein sequence ID" value="KAK7305133.1"/>
    <property type="molecule type" value="Genomic_DNA"/>
</dbReference>
<dbReference type="PANTHER" id="PTHR31325">
    <property type="entry name" value="OS01G0798800 PROTEIN-RELATED"/>
    <property type="match status" value="1"/>
</dbReference>
<sequence>MVNPIPEFVKNVWSKWDIRCVVLTSLLLQITLIFLAPFRKRTRNSMVLVLLWFTYLFADYTANYGVGLISNKYGDEGTFNSNNGFLIAFWAPFLLLHLGGPDTITAFSLEDNELWLRHMLGLIVQVCLTAYVFLLTLPANTFWLPTTLIFLAGIIKFAERTRSLQLASIKNFQQSSLPNQSFEIFSENIKKFREKFPLVKDEELNTSSRTMPEQAHTTSIQMDKHKKEHLDDAGVVTLAFLLFNKFQGLIVDKLIEMNSGYLITDYFNQLTAIDALRVVEVELNFIYEAFYTKASLLHNKVSFFFRFLSVSSVVVAFVLFVFDQKHGCKELDVRVTYILLYGAVALDVASFFRLIFSDHTTASYNIKVLDRSYEKDNFKCIRKLCTFIFRCFLKLRRPKWYRRWSESISGFNFLSYCAHKKKGWVGRTIDCIGARWLEQWAHEEKNALCQELWIFIFKELQRKSQVARDDTTARSRILSSGGKWVIQNDEILQKDEKWIKFVDITSDPFERNMIRWHIATTLLFYEDEDVDIEQGSGNFDHENDEEAKLHRDFSKLLSDYMLYLLVMQPTIMSTFYDFEFEERWEGYYGFIDGHFDTRREKDKTNPSINRIYESTKKLFTRGNPSSEVAREKTNKKLKEACNKFYSIRPVFDIDNMNTSFITSPPFIFCHVYELTDLLKELKGTHKWKIIAQVWVEFLSNVATNCASLSHVQQLGKGGEFISLVWLLMTHLGFGKQFREI</sequence>
<feature type="transmembrane region" description="Helical" evidence="1">
    <location>
        <begin position="303"/>
        <end position="322"/>
    </location>
</feature>
<gene>
    <name evidence="3" type="ORF">VNO77_43033</name>
</gene>
<keyword evidence="1" id="KW-0812">Transmembrane</keyword>
<keyword evidence="1" id="KW-0472">Membrane</keyword>
<comment type="caution">
    <text evidence="3">The sequence shown here is derived from an EMBL/GenBank/DDBJ whole genome shotgun (WGS) entry which is preliminary data.</text>
</comment>